<evidence type="ECO:0000256" key="6">
    <source>
        <dbReference type="ARBA" id="ARBA00034000"/>
    </source>
</evidence>
<dbReference type="Gene3D" id="3.40.710.10">
    <property type="entry name" value="DD-peptidase/beta-lactamase superfamily"/>
    <property type="match status" value="1"/>
</dbReference>
<dbReference type="Pfam" id="PF00905">
    <property type="entry name" value="Transpeptidase"/>
    <property type="match status" value="1"/>
</dbReference>
<evidence type="ECO:0000256" key="4">
    <source>
        <dbReference type="ARBA" id="ARBA00012448"/>
    </source>
</evidence>
<evidence type="ECO:0000256" key="5">
    <source>
        <dbReference type="ARBA" id="ARBA00023136"/>
    </source>
</evidence>
<dbReference type="PANTHER" id="PTHR30627">
    <property type="entry name" value="PEPTIDOGLYCAN D,D-TRANSPEPTIDASE"/>
    <property type="match status" value="1"/>
</dbReference>
<evidence type="ECO:0000256" key="1">
    <source>
        <dbReference type="ARBA" id="ARBA00004370"/>
    </source>
</evidence>
<keyword evidence="10" id="KW-1185">Reference proteome</keyword>
<dbReference type="InterPro" id="IPR036138">
    <property type="entry name" value="PBP_dimer_sf"/>
</dbReference>
<comment type="subcellular location">
    <subcellularLocation>
        <location evidence="1">Membrane</location>
    </subcellularLocation>
</comment>
<reference evidence="9 10" key="1">
    <citation type="submission" date="2023-04" db="EMBL/GenBank/DDBJ databases">
        <title>Ectobacillus antri isolated from activated sludge.</title>
        <authorList>
            <person name="Yan P."/>
            <person name="Liu X."/>
        </authorList>
    </citation>
    <scope>NUCLEOTIDE SEQUENCE [LARGE SCALE GENOMIC DNA]</scope>
    <source>
        <strain evidence="9 10">C18H</strain>
    </source>
</reference>
<evidence type="ECO:0000313" key="9">
    <source>
        <dbReference type="EMBL" id="MDG5753189.1"/>
    </source>
</evidence>
<dbReference type="SUPFAM" id="SSF56519">
    <property type="entry name" value="Penicillin binding protein dimerisation domain"/>
    <property type="match status" value="1"/>
</dbReference>
<evidence type="ECO:0000259" key="7">
    <source>
        <dbReference type="Pfam" id="PF00905"/>
    </source>
</evidence>
<dbReference type="InterPro" id="IPR001460">
    <property type="entry name" value="PCN-bd_Tpept"/>
</dbReference>
<dbReference type="SUPFAM" id="SSF56601">
    <property type="entry name" value="beta-lactamase/transpeptidase-like"/>
    <property type="match status" value="1"/>
</dbReference>
<organism evidence="9 10">
    <name type="scientific">Ectobacillus antri</name>
    <dbReference type="NCBI Taxonomy" id="2486280"/>
    <lineage>
        <taxon>Bacteria</taxon>
        <taxon>Bacillati</taxon>
        <taxon>Bacillota</taxon>
        <taxon>Bacilli</taxon>
        <taxon>Bacillales</taxon>
        <taxon>Bacillaceae</taxon>
        <taxon>Ectobacillus</taxon>
    </lineage>
</organism>
<dbReference type="InterPro" id="IPR050515">
    <property type="entry name" value="Beta-lactam/transpept"/>
</dbReference>
<dbReference type="PANTHER" id="PTHR30627:SF24">
    <property type="entry name" value="PENICILLIN-BINDING PROTEIN 4B"/>
    <property type="match status" value="1"/>
</dbReference>
<evidence type="ECO:0000259" key="8">
    <source>
        <dbReference type="Pfam" id="PF03717"/>
    </source>
</evidence>
<comment type="catalytic activity">
    <reaction evidence="6">
        <text>Preferential cleavage: (Ac)2-L-Lys-D-Ala-|-D-Ala. Also transpeptidation of peptidyl-alanyl moieties that are N-acyl substituents of D-alanine.</text>
        <dbReference type="EC" id="3.4.16.4"/>
    </reaction>
</comment>
<evidence type="ECO:0000256" key="2">
    <source>
        <dbReference type="ARBA" id="ARBA00004752"/>
    </source>
</evidence>
<proteinExistence type="inferred from homology"/>
<dbReference type="EMBL" id="JARULN010000002">
    <property type="protein sequence ID" value="MDG5753189.1"/>
    <property type="molecule type" value="Genomic_DNA"/>
</dbReference>
<sequence length="563" mass="62320">MILLLARLVQIQLFETESFSKRNINLLEESVMQRVHAVSIHDGRGSFVDRTGKHLVDDVHGSVVLFPFLKYVDWPVEQLAHILDISPQHIMLQLTQKPVILKQNGKVLQLSAKQVEDINHLKVPGVVAVYAKTGGAVTADHLIGITGQNDTQVRARYGNKIQEGVISPHTPIGISGLQRAFDEFLVTSGESKLLYHVDRTGEPMFGKTVKYSSTANPFYPLVIRTTLDKELQQLAEKVVDDSGMKKGGLVLLDVQSGEILAMVSKPSLATYSQHAYTRGAKNQMLSAHIPGSVFKTVVAAAAIDKRKTSGAFNCDQDLYGEGPPEHEMGMLTFKESFAQSCNYTFAKIASELIKEDEDVLERYAKMLGLSQTVGWKGNVFHFTEFKQFPEEEARQIWKEQSDKHINKAIAQTAIGQKNVRVSPLAVANMMATIARGGQTIEVTAVKEIQYKNGAVMHAFPVHEVQSQLSQRVMEQLQQLLRSVVTSSKGTGKRYQSLPVTVAGKSGTAETGNDDYVNRWFAGYFPYEAPRYALVSVELYTNEVDNLAGKVFADYVEAIANKGM</sequence>
<comment type="similarity">
    <text evidence="3">Belongs to the transpeptidase family.</text>
</comment>
<dbReference type="InterPro" id="IPR005311">
    <property type="entry name" value="PBP_dimer"/>
</dbReference>
<evidence type="ECO:0000256" key="3">
    <source>
        <dbReference type="ARBA" id="ARBA00007171"/>
    </source>
</evidence>
<dbReference type="Proteomes" id="UP001218246">
    <property type="component" value="Unassembled WGS sequence"/>
</dbReference>
<dbReference type="Pfam" id="PF03717">
    <property type="entry name" value="PBP_dimer"/>
    <property type="match status" value="1"/>
</dbReference>
<protein>
    <recommendedName>
        <fullName evidence="4">serine-type D-Ala-D-Ala carboxypeptidase</fullName>
        <ecNumber evidence="4">3.4.16.4</ecNumber>
    </recommendedName>
</protein>
<name>A0ABT6H1Y9_9BACI</name>
<feature type="domain" description="Penicillin-binding protein transpeptidase" evidence="7">
    <location>
        <begin position="247"/>
        <end position="536"/>
    </location>
</feature>
<dbReference type="InterPro" id="IPR012338">
    <property type="entry name" value="Beta-lactam/transpept-like"/>
</dbReference>
<accession>A0ABT6H1Y9</accession>
<gene>
    <name evidence="9" type="ORF">P6P90_04140</name>
</gene>
<comment type="pathway">
    <text evidence="2">Cell wall biogenesis; peptidoglycan biosynthesis.</text>
</comment>
<keyword evidence="5" id="KW-0472">Membrane</keyword>
<feature type="domain" description="Penicillin-binding protein dimerisation" evidence="8">
    <location>
        <begin position="43"/>
        <end position="202"/>
    </location>
</feature>
<dbReference type="Gene3D" id="3.90.1310.10">
    <property type="entry name" value="Penicillin-binding protein 2a (Domain 2)"/>
    <property type="match status" value="1"/>
</dbReference>
<evidence type="ECO:0000313" key="10">
    <source>
        <dbReference type="Proteomes" id="UP001218246"/>
    </source>
</evidence>
<comment type="caution">
    <text evidence="9">The sequence shown here is derived from an EMBL/GenBank/DDBJ whole genome shotgun (WGS) entry which is preliminary data.</text>
</comment>
<dbReference type="EC" id="3.4.16.4" evidence="4"/>
<dbReference type="RefSeq" id="WP_278017809.1">
    <property type="nucleotide sequence ID" value="NZ_JARRRY010000001.1"/>
</dbReference>